<evidence type="ECO:0000256" key="1">
    <source>
        <dbReference type="ARBA" id="ARBA00022679"/>
    </source>
</evidence>
<dbReference type="RefSeq" id="XP_068368454.1">
    <property type="nucleotide sequence ID" value="XM_068497691.1"/>
</dbReference>
<keyword evidence="4 5" id="KW-0067">ATP-binding</keyword>
<proteinExistence type="predicted"/>
<evidence type="ECO:0000256" key="2">
    <source>
        <dbReference type="ARBA" id="ARBA00022741"/>
    </source>
</evidence>
<dbReference type="GeneID" id="94832395"/>
<feature type="domain" description="Protein kinase" evidence="6">
    <location>
        <begin position="14"/>
        <end position="267"/>
    </location>
</feature>
<dbReference type="Proteomes" id="UP000179807">
    <property type="component" value="Unassembled WGS sequence"/>
</dbReference>
<evidence type="ECO:0000313" key="7">
    <source>
        <dbReference type="EMBL" id="OHT15318.1"/>
    </source>
</evidence>
<dbReference type="InterPro" id="IPR045269">
    <property type="entry name" value="Atg1-like"/>
</dbReference>
<evidence type="ECO:0000313" key="8">
    <source>
        <dbReference type="Proteomes" id="UP000179807"/>
    </source>
</evidence>
<dbReference type="GO" id="GO:0034727">
    <property type="term" value="P:piecemeal microautophagy of the nucleus"/>
    <property type="evidence" value="ECO:0007669"/>
    <property type="project" value="TreeGrafter"/>
</dbReference>
<name>A0A1J4L037_9EUKA</name>
<comment type="caution">
    <text evidence="7">The sequence shown here is derived from an EMBL/GenBank/DDBJ whole genome shotgun (WGS) entry which is preliminary data.</text>
</comment>
<sequence length="381" mass="44423">MISYKNQPYPKANFIKILQVGRGSTSKVFCAYNKQSEKYHAIKKYDLNSLNEDIMVRLRREVEILHMCNHPAIIHMFDYGIPQNDNPPWIELEYMPIDLLHLIKEKKLGDVDAYKILYGLASAMKYLHDREIIHRDVNPFNIMIDHQCLPHLSDFGTARKIEPEMESRPQTISYAAPEILNGVQYDEKVDVYSFGLTLYYIIEKKDPFKNLSQYEITKRKNQGKCPLINQNNCLFNIMKKCVEFNPSHRCDFNDIIQEISNCANKILNQDDLKEFQDYQNSCLNFDTDSVFVDKFSTFESIYYNAETYKKAICVLGMAYWNVLDDSATAKEILENSANEGNSHAARIVCDLYEKGLFNELASDVYEEFCGNYEFSDEEEDE</sequence>
<evidence type="ECO:0000256" key="4">
    <source>
        <dbReference type="ARBA" id="ARBA00022840"/>
    </source>
</evidence>
<dbReference type="VEuPathDB" id="TrichDB:TRFO_14229"/>
<dbReference type="PANTHER" id="PTHR24348">
    <property type="entry name" value="SERINE/THREONINE-PROTEIN KINASE UNC-51-RELATED"/>
    <property type="match status" value="1"/>
</dbReference>
<dbReference type="PROSITE" id="PS00107">
    <property type="entry name" value="PROTEIN_KINASE_ATP"/>
    <property type="match status" value="1"/>
</dbReference>
<evidence type="ECO:0000256" key="3">
    <source>
        <dbReference type="ARBA" id="ARBA00022777"/>
    </source>
</evidence>
<accession>A0A1J4L037</accession>
<dbReference type="InterPro" id="IPR017441">
    <property type="entry name" value="Protein_kinase_ATP_BS"/>
</dbReference>
<feature type="binding site" evidence="5">
    <location>
        <position position="44"/>
    </location>
    <ligand>
        <name>ATP</name>
        <dbReference type="ChEBI" id="CHEBI:30616"/>
    </ligand>
</feature>
<dbReference type="GO" id="GO:0005524">
    <property type="term" value="F:ATP binding"/>
    <property type="evidence" value="ECO:0007669"/>
    <property type="project" value="UniProtKB-UniRule"/>
</dbReference>
<dbReference type="InterPro" id="IPR011009">
    <property type="entry name" value="Kinase-like_dom_sf"/>
</dbReference>
<dbReference type="OrthoDB" id="1179320at2759"/>
<dbReference type="AlphaFoldDB" id="A0A1J4L037"/>
<dbReference type="EMBL" id="MLAK01000239">
    <property type="protein sequence ID" value="OHT15318.1"/>
    <property type="molecule type" value="Genomic_DNA"/>
</dbReference>
<reference evidence="7" key="1">
    <citation type="submission" date="2016-10" db="EMBL/GenBank/DDBJ databases">
        <authorList>
            <person name="Benchimol M."/>
            <person name="Almeida L.G."/>
            <person name="Vasconcelos A.T."/>
            <person name="Perreira-Neves A."/>
            <person name="Rosa I.A."/>
            <person name="Tasca T."/>
            <person name="Bogo M.R."/>
            <person name="de Souza W."/>
        </authorList>
    </citation>
    <scope>NUCLEOTIDE SEQUENCE [LARGE SCALE GENOMIC DNA]</scope>
    <source>
        <strain evidence="7">K</strain>
    </source>
</reference>
<dbReference type="Gene3D" id="3.30.200.20">
    <property type="entry name" value="Phosphorylase Kinase, domain 1"/>
    <property type="match status" value="1"/>
</dbReference>
<evidence type="ECO:0000259" key="6">
    <source>
        <dbReference type="PROSITE" id="PS50011"/>
    </source>
</evidence>
<dbReference type="GO" id="GO:0000045">
    <property type="term" value="P:autophagosome assembly"/>
    <property type="evidence" value="ECO:0007669"/>
    <property type="project" value="TreeGrafter"/>
</dbReference>
<dbReference type="GO" id="GO:0005829">
    <property type="term" value="C:cytosol"/>
    <property type="evidence" value="ECO:0007669"/>
    <property type="project" value="TreeGrafter"/>
</dbReference>
<evidence type="ECO:0000256" key="5">
    <source>
        <dbReference type="PROSITE-ProRule" id="PRU10141"/>
    </source>
</evidence>
<dbReference type="GO" id="GO:0004674">
    <property type="term" value="F:protein serine/threonine kinase activity"/>
    <property type="evidence" value="ECO:0007669"/>
    <property type="project" value="InterPro"/>
</dbReference>
<keyword evidence="3 7" id="KW-0418">Kinase</keyword>
<dbReference type="GO" id="GO:0000422">
    <property type="term" value="P:autophagy of mitochondrion"/>
    <property type="evidence" value="ECO:0007669"/>
    <property type="project" value="TreeGrafter"/>
</dbReference>
<protein>
    <submittedName>
        <fullName evidence="7">CAMK family protein kinase</fullName>
    </submittedName>
</protein>
<gene>
    <name evidence="7" type="ORF">TRFO_14229</name>
</gene>
<dbReference type="PROSITE" id="PS50011">
    <property type="entry name" value="PROTEIN_KINASE_DOM"/>
    <property type="match status" value="1"/>
</dbReference>
<dbReference type="GO" id="GO:0042594">
    <property type="term" value="P:response to starvation"/>
    <property type="evidence" value="ECO:0007669"/>
    <property type="project" value="TreeGrafter"/>
</dbReference>
<dbReference type="Pfam" id="PF00069">
    <property type="entry name" value="Pkinase"/>
    <property type="match status" value="1"/>
</dbReference>
<dbReference type="SUPFAM" id="SSF56112">
    <property type="entry name" value="Protein kinase-like (PK-like)"/>
    <property type="match status" value="1"/>
</dbReference>
<dbReference type="PANTHER" id="PTHR24348:SF22">
    <property type="entry name" value="NON-SPECIFIC SERINE_THREONINE PROTEIN KINASE"/>
    <property type="match status" value="1"/>
</dbReference>
<keyword evidence="2 5" id="KW-0547">Nucleotide-binding</keyword>
<dbReference type="Gene3D" id="1.10.510.10">
    <property type="entry name" value="Transferase(Phosphotransferase) domain 1"/>
    <property type="match status" value="1"/>
</dbReference>
<keyword evidence="8" id="KW-1185">Reference proteome</keyword>
<dbReference type="GO" id="GO:0010506">
    <property type="term" value="P:regulation of autophagy"/>
    <property type="evidence" value="ECO:0007669"/>
    <property type="project" value="InterPro"/>
</dbReference>
<organism evidence="7 8">
    <name type="scientific">Tritrichomonas foetus</name>
    <dbReference type="NCBI Taxonomy" id="1144522"/>
    <lineage>
        <taxon>Eukaryota</taxon>
        <taxon>Metamonada</taxon>
        <taxon>Parabasalia</taxon>
        <taxon>Tritrichomonadida</taxon>
        <taxon>Tritrichomonadidae</taxon>
        <taxon>Tritrichomonas</taxon>
    </lineage>
</organism>
<dbReference type="GO" id="GO:0005776">
    <property type="term" value="C:autophagosome"/>
    <property type="evidence" value="ECO:0007669"/>
    <property type="project" value="TreeGrafter"/>
</dbReference>
<dbReference type="GO" id="GO:0034045">
    <property type="term" value="C:phagophore assembly site membrane"/>
    <property type="evidence" value="ECO:0007669"/>
    <property type="project" value="TreeGrafter"/>
</dbReference>
<dbReference type="GO" id="GO:0061709">
    <property type="term" value="P:reticulophagy"/>
    <property type="evidence" value="ECO:0007669"/>
    <property type="project" value="TreeGrafter"/>
</dbReference>
<dbReference type="InterPro" id="IPR000719">
    <property type="entry name" value="Prot_kinase_dom"/>
</dbReference>
<keyword evidence="1" id="KW-0808">Transferase</keyword>